<dbReference type="EMBL" id="BAABWU010000005">
    <property type="protein sequence ID" value="GAA6196222.1"/>
    <property type="molecule type" value="Genomic_DNA"/>
</dbReference>
<dbReference type="Proteomes" id="UP001441944">
    <property type="component" value="Unassembled WGS sequence"/>
</dbReference>
<name>A0ABQ0AK31_9RHOB</name>
<evidence type="ECO:0000313" key="2">
    <source>
        <dbReference type="Proteomes" id="UP001441944"/>
    </source>
</evidence>
<sequence>MAPLGGLWLVWKGNNLPIAGWQSRSLCAWRGIPAFEACTKATASEPSVGREAPAPWGRFGWAVTALWLGRDLMQTPVDKR</sequence>
<organism evidence="1 2">
    <name type="scientific">Pseudophaeobacter arcticus</name>
    <dbReference type="NCBI Taxonomy" id="385492"/>
    <lineage>
        <taxon>Bacteria</taxon>
        <taxon>Pseudomonadati</taxon>
        <taxon>Pseudomonadota</taxon>
        <taxon>Alphaproteobacteria</taxon>
        <taxon>Rhodobacterales</taxon>
        <taxon>Paracoccaceae</taxon>
        <taxon>Pseudophaeobacter</taxon>
    </lineage>
</organism>
<gene>
    <name evidence="1" type="ORF">NBRC116598_16660</name>
</gene>
<proteinExistence type="predicted"/>
<comment type="caution">
    <text evidence="1">The sequence shown here is derived from an EMBL/GenBank/DDBJ whole genome shotgun (WGS) entry which is preliminary data.</text>
</comment>
<protein>
    <submittedName>
        <fullName evidence="1">Uncharacterized protein</fullName>
    </submittedName>
</protein>
<reference evidence="1 2" key="1">
    <citation type="submission" date="2024-04" db="EMBL/GenBank/DDBJ databases">
        <title>Draft genome sequence of Pseudophaeobacter arcticus NBRC 116598.</title>
        <authorList>
            <person name="Miyakawa T."/>
            <person name="Kusuya Y."/>
            <person name="Miura T."/>
        </authorList>
    </citation>
    <scope>NUCLEOTIDE SEQUENCE [LARGE SCALE GENOMIC DNA]</scope>
    <source>
        <strain evidence="1 2">SU-CL00105</strain>
    </source>
</reference>
<evidence type="ECO:0000313" key="1">
    <source>
        <dbReference type="EMBL" id="GAA6196222.1"/>
    </source>
</evidence>
<keyword evidence="2" id="KW-1185">Reference proteome</keyword>
<accession>A0ABQ0AK31</accession>